<feature type="region of interest" description="Disordered" evidence="7">
    <location>
        <begin position="1"/>
        <end position="41"/>
    </location>
</feature>
<dbReference type="WBParaSite" id="Csp11.Scaffold627.g6903.t1">
    <property type="protein sequence ID" value="Csp11.Scaffold627.g6903.t1"/>
    <property type="gene ID" value="Csp11.Scaffold627.g6903"/>
</dbReference>
<dbReference type="InterPro" id="IPR036743">
    <property type="entry name" value="ARPC5_sf"/>
</dbReference>
<keyword evidence="3" id="KW-0963">Cytoplasm</keyword>
<proteinExistence type="inferred from homology"/>
<evidence type="ECO:0000256" key="5">
    <source>
        <dbReference type="ARBA" id="ARBA00060329"/>
    </source>
</evidence>
<dbReference type="AlphaFoldDB" id="A0A1I7TKT9"/>
<dbReference type="PIRSF" id="PIRSF039096">
    <property type="entry name" value="p16-ARC"/>
    <property type="match status" value="1"/>
</dbReference>
<comment type="function">
    <text evidence="5">Functions as a component of the Arp2/3 complex which is involved in regulation of actin polymerization and together with an activating nucleation-promoting factor (NPF) mediates the formation of branched actin networks.</text>
</comment>
<evidence type="ECO:0000256" key="6">
    <source>
        <dbReference type="RuleBase" id="RU004301"/>
    </source>
</evidence>
<evidence type="ECO:0000256" key="4">
    <source>
        <dbReference type="ARBA" id="ARBA00023212"/>
    </source>
</evidence>
<evidence type="ECO:0000256" key="1">
    <source>
        <dbReference type="ARBA" id="ARBA00004245"/>
    </source>
</evidence>
<organism evidence="8 9">
    <name type="scientific">Caenorhabditis tropicalis</name>
    <dbReference type="NCBI Taxonomy" id="1561998"/>
    <lineage>
        <taxon>Eukaryota</taxon>
        <taxon>Metazoa</taxon>
        <taxon>Ecdysozoa</taxon>
        <taxon>Nematoda</taxon>
        <taxon>Chromadorea</taxon>
        <taxon>Rhabditida</taxon>
        <taxon>Rhabditina</taxon>
        <taxon>Rhabditomorpha</taxon>
        <taxon>Rhabditoidea</taxon>
        <taxon>Rhabditidae</taxon>
        <taxon>Peloderinae</taxon>
        <taxon>Caenorhabditis</taxon>
    </lineage>
</organism>
<comment type="subcellular location">
    <subcellularLocation>
        <location evidence="1">Cytoplasm</location>
        <location evidence="1">Cytoskeleton</location>
    </subcellularLocation>
</comment>
<keyword evidence="4 6" id="KW-0206">Cytoskeleton</keyword>
<name>A0A1I7TKT9_9PELO</name>
<evidence type="ECO:0000256" key="3">
    <source>
        <dbReference type="ARBA" id="ARBA00022490"/>
    </source>
</evidence>
<dbReference type="Proteomes" id="UP000095282">
    <property type="component" value="Unplaced"/>
</dbReference>
<dbReference type="FunFam" id="1.25.40.190:FF:000003">
    <property type="entry name" value="Actin-related protein 2/3 complex subunit 5"/>
    <property type="match status" value="1"/>
</dbReference>
<dbReference type="Gene3D" id="1.25.40.190">
    <property type="entry name" value="Actin-related protein 2/3 complex subunit 5"/>
    <property type="match status" value="1"/>
</dbReference>
<reference evidence="9" key="1">
    <citation type="submission" date="2016-11" db="UniProtKB">
        <authorList>
            <consortium name="WormBaseParasite"/>
        </authorList>
    </citation>
    <scope>IDENTIFICATION</scope>
</reference>
<dbReference type="GO" id="GO:0034314">
    <property type="term" value="P:Arp2/3 complex-mediated actin nucleation"/>
    <property type="evidence" value="ECO:0007669"/>
    <property type="project" value="InterPro"/>
</dbReference>
<dbReference type="SUPFAM" id="SSF69103">
    <property type="entry name" value="Arp2/3 complex 16 kDa subunit ARPC5"/>
    <property type="match status" value="1"/>
</dbReference>
<keyword evidence="8" id="KW-1185">Reference proteome</keyword>
<dbReference type="Pfam" id="PF04699">
    <property type="entry name" value="P16-Arc"/>
    <property type="match status" value="1"/>
</dbReference>
<dbReference type="GO" id="GO:0030833">
    <property type="term" value="P:regulation of actin filament polymerization"/>
    <property type="evidence" value="ECO:0007669"/>
    <property type="project" value="InterPro"/>
</dbReference>
<dbReference type="STRING" id="1561998.A0A1I7TKT9"/>
<dbReference type="GO" id="GO:0005885">
    <property type="term" value="C:Arp2/3 protein complex"/>
    <property type="evidence" value="ECO:0007669"/>
    <property type="project" value="InterPro"/>
</dbReference>
<evidence type="ECO:0000313" key="8">
    <source>
        <dbReference type="Proteomes" id="UP000095282"/>
    </source>
</evidence>
<dbReference type="eggNOG" id="KOG3380">
    <property type="taxonomic scope" value="Eukaryota"/>
</dbReference>
<comment type="similarity">
    <text evidence="2 6">Belongs to the ARPC5 family.</text>
</comment>
<dbReference type="InterPro" id="IPR006789">
    <property type="entry name" value="ARPC5"/>
</dbReference>
<comment type="function">
    <text evidence="6">Functions as component of the Arp2/3 complex which is involved in regulation of actin polymerization and together with an activating nucleation-promoting factor (NPF) mediates the formation of branched actin networks. Arp2/3 complex plays a critical role in the control of cell morphogenesis via the modulation of cell polarity development.</text>
</comment>
<feature type="compositionally biased region" description="Acidic residues" evidence="7">
    <location>
        <begin position="16"/>
        <end position="30"/>
    </location>
</feature>
<evidence type="ECO:0000256" key="2">
    <source>
        <dbReference type="ARBA" id="ARBA00006084"/>
    </source>
</evidence>
<dbReference type="PANTHER" id="PTHR12644">
    <property type="entry name" value="ARP2/3 COMPLEX 16 KD SUBUNIT P16-ARC"/>
    <property type="match status" value="1"/>
</dbReference>
<evidence type="ECO:0000313" key="9">
    <source>
        <dbReference type="WBParaSite" id="Csp11.Scaffold627.g6903.t1"/>
    </source>
</evidence>
<feature type="compositionally biased region" description="Polar residues" evidence="7">
    <location>
        <begin position="1"/>
        <end position="10"/>
    </location>
</feature>
<evidence type="ECO:0000256" key="7">
    <source>
        <dbReference type="SAM" id="MobiDB-lite"/>
    </source>
</evidence>
<protein>
    <recommendedName>
        <fullName evidence="6">Actin-related protein 2/3 complex subunit 5</fullName>
    </recommendedName>
</protein>
<sequence>MAKNMQNTSYRKLDVDAFDPEQYDENDETVDTPGLGPDERAVQGYLSSNRLEDALHASLLSPPLKTKDQNVKDRATLLVTKVLQSFKNAEIEQAVQKLSIDEGDILMRYVYKAMELGADAAVCQSLLAWHAQLVAKFGHGAIIRVLSGRQRL</sequence>
<accession>A0A1I7TKT9</accession>